<dbReference type="EMBL" id="JANQDX010000060">
    <property type="protein sequence ID" value="KAL0902910.1"/>
    <property type="molecule type" value="Genomic_DNA"/>
</dbReference>
<dbReference type="Pfam" id="PF05991">
    <property type="entry name" value="NYN_YacP"/>
    <property type="match status" value="1"/>
</dbReference>
<dbReference type="InterPro" id="IPR010298">
    <property type="entry name" value="YacP-like"/>
</dbReference>
<sequence>MHARSCLALHEFGSRHAQVDGSCKPSGWMDRMGQVIQPATLLAAGCTKQETEQNFLGNLGRFIQMPDFGSQLNRDLTNWAEIENGFWTRFSKNYSKRKAELAVFKVVEESWTAHQLSFYATLAIGNGCIIVSLNIIYFSILHLLLDFQKMKSSTPRPSTSYRKKKAVKQELPEDIDLYQDPTTNLYYQGLDTAVPVLLVDGYNVCGYWTKLKKHFIKGRLDIARQKLTDELITFSVLKEPSKSGVKLTELPACMRPNMTSEIPKRELLACVWTGSYIQNDSFSRDRAFRERMSGMVASSLCACYFEGKGVQHVAFGLDVGGVSLAFEAREIDTSFSFEAKEEGREVSNT</sequence>
<protein>
    <submittedName>
        <fullName evidence="2">Uncharacterized protein</fullName>
    </submittedName>
</protein>
<name>A0ABD0TTC3_DENTH</name>
<gene>
    <name evidence="2" type="ORF">M5K25_028404</name>
</gene>
<dbReference type="PANTHER" id="PTHR34547:SF1">
    <property type="entry name" value="YACP-LIKE NYN DOMAIN PROTEIN"/>
    <property type="match status" value="1"/>
</dbReference>
<dbReference type="Proteomes" id="UP001552299">
    <property type="component" value="Unassembled WGS sequence"/>
</dbReference>
<evidence type="ECO:0000313" key="2">
    <source>
        <dbReference type="EMBL" id="KAL0902910.1"/>
    </source>
</evidence>
<organism evidence="2 3">
    <name type="scientific">Dendrobium thyrsiflorum</name>
    <name type="common">Pinecone-like raceme dendrobium</name>
    <name type="synonym">Orchid</name>
    <dbReference type="NCBI Taxonomy" id="117978"/>
    <lineage>
        <taxon>Eukaryota</taxon>
        <taxon>Viridiplantae</taxon>
        <taxon>Streptophyta</taxon>
        <taxon>Embryophyta</taxon>
        <taxon>Tracheophyta</taxon>
        <taxon>Spermatophyta</taxon>
        <taxon>Magnoliopsida</taxon>
        <taxon>Liliopsida</taxon>
        <taxon>Asparagales</taxon>
        <taxon>Orchidaceae</taxon>
        <taxon>Epidendroideae</taxon>
        <taxon>Malaxideae</taxon>
        <taxon>Dendrobiinae</taxon>
        <taxon>Dendrobium</taxon>
    </lineage>
</organism>
<proteinExistence type="predicted"/>
<evidence type="ECO:0000313" key="3">
    <source>
        <dbReference type="Proteomes" id="UP001552299"/>
    </source>
</evidence>
<comment type="caution">
    <text evidence="2">The sequence shown here is derived from an EMBL/GenBank/DDBJ whole genome shotgun (WGS) entry which is preliminary data.</text>
</comment>
<dbReference type="PANTHER" id="PTHR34547">
    <property type="entry name" value="YACP-LIKE NYN DOMAIN PROTEIN"/>
    <property type="match status" value="1"/>
</dbReference>
<feature type="transmembrane region" description="Helical" evidence="1">
    <location>
        <begin position="118"/>
        <end position="145"/>
    </location>
</feature>
<dbReference type="AlphaFoldDB" id="A0ABD0TTC3"/>
<keyword evidence="1" id="KW-0812">Transmembrane</keyword>
<keyword evidence="1" id="KW-0472">Membrane</keyword>
<accession>A0ABD0TTC3</accession>
<keyword evidence="1" id="KW-1133">Transmembrane helix</keyword>
<reference evidence="2 3" key="1">
    <citation type="journal article" date="2024" name="Plant Biotechnol. J.">
        <title>Dendrobium thyrsiflorum genome and its molecular insights into genes involved in important horticultural traits.</title>
        <authorList>
            <person name="Chen B."/>
            <person name="Wang J.Y."/>
            <person name="Zheng P.J."/>
            <person name="Li K.L."/>
            <person name="Liang Y.M."/>
            <person name="Chen X.F."/>
            <person name="Zhang C."/>
            <person name="Zhao X."/>
            <person name="He X."/>
            <person name="Zhang G.Q."/>
            <person name="Liu Z.J."/>
            <person name="Xu Q."/>
        </authorList>
    </citation>
    <scope>NUCLEOTIDE SEQUENCE [LARGE SCALE GENOMIC DNA]</scope>
    <source>
        <strain evidence="2">GZMU011</strain>
    </source>
</reference>
<keyword evidence="3" id="KW-1185">Reference proteome</keyword>
<evidence type="ECO:0000256" key="1">
    <source>
        <dbReference type="SAM" id="Phobius"/>
    </source>
</evidence>